<dbReference type="Proteomes" id="UP000249739">
    <property type="component" value="Unassembled WGS sequence"/>
</dbReference>
<evidence type="ECO:0008006" key="5">
    <source>
        <dbReference type="Google" id="ProtNLM"/>
    </source>
</evidence>
<accession>A0A2W5H7E6</accession>
<evidence type="ECO:0000313" key="4">
    <source>
        <dbReference type="Proteomes" id="UP000249739"/>
    </source>
</evidence>
<dbReference type="AlphaFoldDB" id="A0A2W5H7E6"/>
<feature type="region of interest" description="Disordered" evidence="1">
    <location>
        <begin position="32"/>
        <end position="64"/>
    </location>
</feature>
<keyword evidence="2" id="KW-0732">Signal</keyword>
<feature type="chain" id="PRO_5015989792" description="Lipoprotein" evidence="2">
    <location>
        <begin position="20"/>
        <end position="64"/>
    </location>
</feature>
<sequence>MKSRAKLAIAILITAAALAACGIKPARLTPPKAVEKTKEKQTDDLFPHAYPKDPNKDVTRSINK</sequence>
<protein>
    <recommendedName>
        <fullName evidence="5">Lipoprotein</fullName>
    </recommendedName>
</protein>
<comment type="caution">
    <text evidence="3">The sequence shown here is derived from an EMBL/GenBank/DDBJ whole genome shotgun (WGS) entry which is preliminary data.</text>
</comment>
<dbReference type="PROSITE" id="PS51257">
    <property type="entry name" value="PROKAR_LIPOPROTEIN"/>
    <property type="match status" value="1"/>
</dbReference>
<evidence type="ECO:0000256" key="2">
    <source>
        <dbReference type="SAM" id="SignalP"/>
    </source>
</evidence>
<feature type="compositionally biased region" description="Basic and acidic residues" evidence="1">
    <location>
        <begin position="33"/>
        <end position="64"/>
    </location>
</feature>
<proteinExistence type="predicted"/>
<gene>
    <name evidence="3" type="ORF">DI586_10575</name>
</gene>
<feature type="signal peptide" evidence="2">
    <location>
        <begin position="1"/>
        <end position="19"/>
    </location>
</feature>
<reference evidence="3 4" key="1">
    <citation type="submission" date="2017-08" db="EMBL/GenBank/DDBJ databases">
        <title>Infants hospitalized years apart are colonized by the same room-sourced microbial strains.</title>
        <authorList>
            <person name="Brooks B."/>
            <person name="Olm M.R."/>
            <person name="Firek B.A."/>
            <person name="Baker R."/>
            <person name="Thomas B.C."/>
            <person name="Morowitz M.J."/>
            <person name="Banfield J.F."/>
        </authorList>
    </citation>
    <scope>NUCLEOTIDE SEQUENCE [LARGE SCALE GENOMIC DNA]</scope>
    <source>
        <strain evidence="3">S2_006_000_R2_64</strain>
    </source>
</reference>
<name>A0A2W5H7E6_9BACT</name>
<evidence type="ECO:0000256" key="1">
    <source>
        <dbReference type="SAM" id="MobiDB-lite"/>
    </source>
</evidence>
<dbReference type="EMBL" id="QFOT01000161">
    <property type="protein sequence ID" value="PZP53886.1"/>
    <property type="molecule type" value="Genomic_DNA"/>
</dbReference>
<evidence type="ECO:0000313" key="3">
    <source>
        <dbReference type="EMBL" id="PZP53886.1"/>
    </source>
</evidence>
<organism evidence="3 4">
    <name type="scientific">Micavibrio aeruginosavorus</name>
    <dbReference type="NCBI Taxonomy" id="349221"/>
    <lineage>
        <taxon>Bacteria</taxon>
        <taxon>Pseudomonadati</taxon>
        <taxon>Bdellovibrionota</taxon>
        <taxon>Bdellovibrionia</taxon>
        <taxon>Bdellovibrionales</taxon>
        <taxon>Pseudobdellovibrionaceae</taxon>
        <taxon>Micavibrio</taxon>
    </lineage>
</organism>